<evidence type="ECO:0000313" key="9">
    <source>
        <dbReference type="EMBL" id="ADV61542.1"/>
    </source>
</evidence>
<dbReference type="InterPro" id="IPR036852">
    <property type="entry name" value="Peptidase_S8/S53_dom_sf"/>
</dbReference>
<keyword evidence="10" id="KW-1185">Reference proteome</keyword>
<dbReference type="RefSeq" id="WP_013563831.1">
    <property type="nucleotide sequence ID" value="NC_014962.1"/>
</dbReference>
<proteinExistence type="inferred from homology"/>
<dbReference type="InterPro" id="IPR023827">
    <property type="entry name" value="Peptidase_S8_Asp-AS"/>
</dbReference>
<evidence type="ECO:0000259" key="7">
    <source>
        <dbReference type="Pfam" id="PF00082"/>
    </source>
</evidence>
<dbReference type="HOGENOM" id="CLU_448908_0_0_0"/>
<dbReference type="Proteomes" id="UP000008631">
    <property type="component" value="Chromosome"/>
</dbReference>
<dbReference type="GO" id="GO:0004252">
    <property type="term" value="F:serine-type endopeptidase activity"/>
    <property type="evidence" value="ECO:0007669"/>
    <property type="project" value="UniProtKB-UniRule"/>
</dbReference>
<dbReference type="CDD" id="cd07473">
    <property type="entry name" value="Peptidases_S8_Subtilisin_like"/>
    <property type="match status" value="1"/>
</dbReference>
<feature type="compositionally biased region" description="Low complexity" evidence="6">
    <location>
        <begin position="561"/>
        <end position="575"/>
    </location>
</feature>
<dbReference type="eggNOG" id="COG1404">
    <property type="taxonomic scope" value="Bacteria"/>
</dbReference>
<dbReference type="PANTHER" id="PTHR43806:SF11">
    <property type="entry name" value="CEREVISIN-RELATED"/>
    <property type="match status" value="1"/>
</dbReference>
<feature type="compositionally biased region" description="Basic and acidic residues" evidence="6">
    <location>
        <begin position="541"/>
        <end position="550"/>
    </location>
</feature>
<dbReference type="STRING" id="575540.Isop_0953"/>
<evidence type="ECO:0000256" key="4">
    <source>
        <dbReference type="ARBA" id="ARBA00022825"/>
    </source>
</evidence>
<evidence type="ECO:0000256" key="3">
    <source>
        <dbReference type="ARBA" id="ARBA00022801"/>
    </source>
</evidence>
<keyword evidence="3 5" id="KW-0378">Hydrolase</keyword>
<dbReference type="OrthoDB" id="252653at2"/>
<dbReference type="InterPro" id="IPR015500">
    <property type="entry name" value="Peptidase_S8_subtilisin-rel"/>
</dbReference>
<dbReference type="InterPro" id="IPR054399">
    <property type="entry name" value="Fervidolysin-like_N_prodom"/>
</dbReference>
<keyword evidence="4 5" id="KW-0720">Serine protease</keyword>
<dbReference type="InterPro" id="IPR000209">
    <property type="entry name" value="Peptidase_S8/S53_dom"/>
</dbReference>
<evidence type="ECO:0000313" key="10">
    <source>
        <dbReference type="Proteomes" id="UP000008631"/>
    </source>
</evidence>
<evidence type="ECO:0000256" key="5">
    <source>
        <dbReference type="PROSITE-ProRule" id="PRU01240"/>
    </source>
</evidence>
<evidence type="ECO:0000256" key="1">
    <source>
        <dbReference type="ARBA" id="ARBA00011073"/>
    </source>
</evidence>
<dbReference type="InParanoid" id="E8R3H5"/>
<dbReference type="PANTHER" id="PTHR43806">
    <property type="entry name" value="PEPTIDASE S8"/>
    <property type="match status" value="1"/>
</dbReference>
<dbReference type="GO" id="GO:0006508">
    <property type="term" value="P:proteolysis"/>
    <property type="evidence" value="ECO:0007669"/>
    <property type="project" value="UniProtKB-KW"/>
</dbReference>
<dbReference type="InterPro" id="IPR034204">
    <property type="entry name" value="PfSUB1-like_cat_dom"/>
</dbReference>
<reference key="1">
    <citation type="submission" date="2010-11" db="EMBL/GenBank/DDBJ databases">
        <title>The complete sequence of chromosome of Isophaera pallida ATCC 43644.</title>
        <authorList>
            <consortium name="US DOE Joint Genome Institute (JGI-PGF)"/>
            <person name="Lucas S."/>
            <person name="Copeland A."/>
            <person name="Lapidus A."/>
            <person name="Bruce D."/>
            <person name="Goodwin L."/>
            <person name="Pitluck S."/>
            <person name="Kyrpides N."/>
            <person name="Mavromatis K."/>
            <person name="Pagani I."/>
            <person name="Ivanova N."/>
            <person name="Saunders E."/>
            <person name="Brettin T."/>
            <person name="Detter J.C."/>
            <person name="Han C."/>
            <person name="Tapia R."/>
            <person name="Land M."/>
            <person name="Hauser L."/>
            <person name="Markowitz V."/>
            <person name="Cheng J.-F."/>
            <person name="Hugenholtz P."/>
            <person name="Woyke T."/>
            <person name="Wu D."/>
            <person name="Eisen J.A."/>
        </authorList>
    </citation>
    <scope>NUCLEOTIDE SEQUENCE</scope>
    <source>
        <strain>ATCC 43644</strain>
    </source>
</reference>
<feature type="domain" description="Fervidolysin-like N-terminal prodomain" evidence="8">
    <location>
        <begin position="66"/>
        <end position="129"/>
    </location>
</feature>
<dbReference type="InterPro" id="IPR050131">
    <property type="entry name" value="Peptidase_S8_subtilisin-like"/>
</dbReference>
<dbReference type="SUPFAM" id="SSF52743">
    <property type="entry name" value="Subtilisin-like"/>
    <property type="match status" value="1"/>
</dbReference>
<organism evidence="9 10">
    <name type="scientific">Isosphaera pallida (strain ATCC 43644 / DSM 9630 / IS1B)</name>
    <dbReference type="NCBI Taxonomy" id="575540"/>
    <lineage>
        <taxon>Bacteria</taxon>
        <taxon>Pseudomonadati</taxon>
        <taxon>Planctomycetota</taxon>
        <taxon>Planctomycetia</taxon>
        <taxon>Isosphaerales</taxon>
        <taxon>Isosphaeraceae</taxon>
        <taxon>Isosphaera</taxon>
    </lineage>
</organism>
<evidence type="ECO:0000256" key="2">
    <source>
        <dbReference type="ARBA" id="ARBA00022670"/>
    </source>
</evidence>
<reference evidence="9 10" key="2">
    <citation type="journal article" date="2011" name="Stand. Genomic Sci.">
        <title>Complete genome sequence of Isosphaera pallida type strain (IS1B).</title>
        <authorList>
            <consortium name="US DOE Joint Genome Institute (JGI-PGF)"/>
            <person name="Goker M."/>
            <person name="Cleland D."/>
            <person name="Saunders E."/>
            <person name="Lapidus A."/>
            <person name="Nolan M."/>
            <person name="Lucas S."/>
            <person name="Hammon N."/>
            <person name="Deshpande S."/>
            <person name="Cheng J.F."/>
            <person name="Tapia R."/>
            <person name="Han C."/>
            <person name="Goodwin L."/>
            <person name="Pitluck S."/>
            <person name="Liolios K."/>
            <person name="Pagani I."/>
            <person name="Ivanova N."/>
            <person name="Mavromatis K."/>
            <person name="Pati A."/>
            <person name="Chen A."/>
            <person name="Palaniappan K."/>
            <person name="Land M."/>
            <person name="Hauser L."/>
            <person name="Chang Y.J."/>
            <person name="Jeffries C.D."/>
            <person name="Detter J.C."/>
            <person name="Beck B."/>
            <person name="Woyke T."/>
            <person name="Bristow J."/>
            <person name="Eisen J.A."/>
            <person name="Markowitz V."/>
            <person name="Hugenholtz P."/>
            <person name="Kyrpides N.C."/>
            <person name="Klenk H.P."/>
        </authorList>
    </citation>
    <scope>NUCLEOTIDE SEQUENCE [LARGE SCALE GENOMIC DNA]</scope>
    <source>
        <strain evidence="10">ATCC 43644 / DSM 9630 / IS1B</strain>
    </source>
</reference>
<dbReference type="Gene3D" id="3.40.50.200">
    <property type="entry name" value="Peptidase S8/S53 domain"/>
    <property type="match status" value="1"/>
</dbReference>
<dbReference type="Pfam" id="PF22148">
    <property type="entry name" value="Fervidolysin_NPro-like"/>
    <property type="match status" value="1"/>
</dbReference>
<keyword evidence="2 5" id="KW-0645">Protease</keyword>
<dbReference type="PRINTS" id="PR00723">
    <property type="entry name" value="SUBTILISIN"/>
</dbReference>
<dbReference type="PROSITE" id="PS00136">
    <property type="entry name" value="SUBTILASE_ASP"/>
    <property type="match status" value="1"/>
</dbReference>
<evidence type="ECO:0000256" key="6">
    <source>
        <dbReference type="SAM" id="MobiDB-lite"/>
    </source>
</evidence>
<feature type="active site" description="Charge relay system" evidence="5">
    <location>
        <position position="201"/>
    </location>
</feature>
<feature type="active site" description="Charge relay system" evidence="5">
    <location>
        <position position="256"/>
    </location>
</feature>
<protein>
    <submittedName>
        <fullName evidence="9">Peptidase S8 and S53 subtilisin kexin sedolisin</fullName>
    </submittedName>
</protein>
<evidence type="ECO:0000259" key="8">
    <source>
        <dbReference type="Pfam" id="PF22148"/>
    </source>
</evidence>
<sequence>MSRFLLLTRRTGLLCTLLGDASMPERRQVGRRRPVVKLQWETGEGGLIGGLEPRVALSTASASAETIVVGFQGVTPSTTVRQAITQMGGSITRTFASGAAEVRLPQGTDVTAALERLGGVQGVRYAVPNVVGTWKTTVPTFFEFPPLPLPTGPLFRFLYGLNSSSLPPPDSGLTRPIDIDAPQAWASLSPARDRVLVAVLDSGIDPFHPDLERNIQRNLGEIEGNGSDDDLNGYIDDIIGFNTADHTNDVRDNVGHGTFVSAIIAAPYNSGSGVVGVDFGARILPVKIGDEFPTLTGFLAGVEYAVANGARVINASLGLPRTAAQAVTDAIQLAAGAGVVVVTAAGNEGENTDIQPVYPAAAGLQIGPDGQIIGGARLRNVINVASIDSAGNLSAFSNRGVNTVDIAAPGEAIVSLVPTGSYRGWRFDPADLFRPNVSYAFGDGSSFAAPYVTGVASLLISQFPTLSAEEVVQRILATARPLPSLEGQVASGGMVNAHAALLGIPYESIPQNVFIPNQPTQPVTPLLVQPRNQMRRPLMRTPHDGQRQLQDRQNALRNQPSRRATATRRASARPRQVQEAPPRSIFLAQASVEPHVAGLTGKGRLRPR</sequence>
<dbReference type="KEGG" id="ipa:Isop_0953"/>
<dbReference type="Pfam" id="PF00082">
    <property type="entry name" value="Peptidase_S8"/>
    <property type="match status" value="1"/>
</dbReference>
<name>E8R3H5_ISOPI</name>
<gene>
    <name evidence="9" type="ordered locus">Isop_0953</name>
</gene>
<dbReference type="AlphaFoldDB" id="E8R3H5"/>
<dbReference type="EMBL" id="CP002353">
    <property type="protein sequence ID" value="ADV61542.1"/>
    <property type="molecule type" value="Genomic_DNA"/>
</dbReference>
<feature type="active site" description="Charge relay system" evidence="5">
    <location>
        <position position="446"/>
    </location>
</feature>
<comment type="similarity">
    <text evidence="1 5">Belongs to the peptidase S8 family.</text>
</comment>
<feature type="domain" description="Peptidase S8/S53" evidence="7">
    <location>
        <begin position="194"/>
        <end position="481"/>
    </location>
</feature>
<feature type="region of interest" description="Disordered" evidence="6">
    <location>
        <begin position="537"/>
        <end position="589"/>
    </location>
</feature>
<dbReference type="PROSITE" id="PS51892">
    <property type="entry name" value="SUBTILASE"/>
    <property type="match status" value="1"/>
</dbReference>
<accession>E8R3H5</accession>